<keyword evidence="2" id="KW-1185">Reference proteome</keyword>
<protein>
    <submittedName>
        <fullName evidence="1">Uncharacterized protein</fullName>
    </submittedName>
</protein>
<proteinExistence type="predicted"/>
<name>A0AC60Q5K2_IXOPE</name>
<accession>A0AC60Q5K2</accession>
<dbReference type="Proteomes" id="UP000805193">
    <property type="component" value="Unassembled WGS sequence"/>
</dbReference>
<evidence type="ECO:0000313" key="1">
    <source>
        <dbReference type="EMBL" id="KAG0429102.1"/>
    </source>
</evidence>
<dbReference type="EMBL" id="JABSTQ010009447">
    <property type="protein sequence ID" value="KAG0429102.1"/>
    <property type="molecule type" value="Genomic_DNA"/>
</dbReference>
<sequence>MEKMQGIQTTYLRKRYVMENLSYTDVLVMPLQTGNQALQESVCYVPLSPLLGNLLSSTEILESVMQPIHQSKVLQDITDGDFLSQQLLRQEDSETPTIFLLLNSDELELSNPLGAAAGSHKILVVYFSVINIHPRHRSKLRAVHLLLLVRYPMVNKYGLDRVLAPLIQDLNYVHEHGVHAQGKHFNVVTVAFTGDNLSMHKMAGLQCCFSSGRICRFCLGRYGHLQKLFSEADSPSIIRTGAHRCTEVRPVVFDQVHRCAPDALDRRGAPSRCNVHRENRRCARVQSHEALRPGAGIKEMAGIADAQSVEVATLRKRTRLASALDEFLTFSESETMSFLSSPRLPAIAVVAKSARKV</sequence>
<evidence type="ECO:0000313" key="2">
    <source>
        <dbReference type="Proteomes" id="UP000805193"/>
    </source>
</evidence>
<organism evidence="1 2">
    <name type="scientific">Ixodes persulcatus</name>
    <name type="common">Taiga tick</name>
    <dbReference type="NCBI Taxonomy" id="34615"/>
    <lineage>
        <taxon>Eukaryota</taxon>
        <taxon>Metazoa</taxon>
        <taxon>Ecdysozoa</taxon>
        <taxon>Arthropoda</taxon>
        <taxon>Chelicerata</taxon>
        <taxon>Arachnida</taxon>
        <taxon>Acari</taxon>
        <taxon>Parasitiformes</taxon>
        <taxon>Ixodida</taxon>
        <taxon>Ixodoidea</taxon>
        <taxon>Ixodidae</taxon>
        <taxon>Ixodinae</taxon>
        <taxon>Ixodes</taxon>
    </lineage>
</organism>
<comment type="caution">
    <text evidence="1">The sequence shown here is derived from an EMBL/GenBank/DDBJ whole genome shotgun (WGS) entry which is preliminary data.</text>
</comment>
<reference evidence="1 2" key="1">
    <citation type="journal article" date="2020" name="Cell">
        <title>Large-Scale Comparative Analyses of Tick Genomes Elucidate Their Genetic Diversity and Vector Capacities.</title>
        <authorList>
            <consortium name="Tick Genome and Microbiome Consortium (TIGMIC)"/>
            <person name="Jia N."/>
            <person name="Wang J."/>
            <person name="Shi W."/>
            <person name="Du L."/>
            <person name="Sun Y."/>
            <person name="Zhan W."/>
            <person name="Jiang J.F."/>
            <person name="Wang Q."/>
            <person name="Zhang B."/>
            <person name="Ji P."/>
            <person name="Bell-Sakyi L."/>
            <person name="Cui X.M."/>
            <person name="Yuan T.T."/>
            <person name="Jiang B.G."/>
            <person name="Yang W.F."/>
            <person name="Lam T.T."/>
            <person name="Chang Q.C."/>
            <person name="Ding S.J."/>
            <person name="Wang X.J."/>
            <person name="Zhu J.G."/>
            <person name="Ruan X.D."/>
            <person name="Zhao L."/>
            <person name="Wei J.T."/>
            <person name="Ye R.Z."/>
            <person name="Que T.C."/>
            <person name="Du C.H."/>
            <person name="Zhou Y.H."/>
            <person name="Cheng J.X."/>
            <person name="Dai P.F."/>
            <person name="Guo W.B."/>
            <person name="Han X.H."/>
            <person name="Huang E.J."/>
            <person name="Li L.F."/>
            <person name="Wei W."/>
            <person name="Gao Y.C."/>
            <person name="Liu J.Z."/>
            <person name="Shao H.Z."/>
            <person name="Wang X."/>
            <person name="Wang C.C."/>
            <person name="Yang T.C."/>
            <person name="Huo Q.B."/>
            <person name="Li W."/>
            <person name="Chen H.Y."/>
            <person name="Chen S.E."/>
            <person name="Zhou L.G."/>
            <person name="Ni X.B."/>
            <person name="Tian J.H."/>
            <person name="Sheng Y."/>
            <person name="Liu T."/>
            <person name="Pan Y.S."/>
            <person name="Xia L.Y."/>
            <person name="Li J."/>
            <person name="Zhao F."/>
            <person name="Cao W.C."/>
        </authorList>
    </citation>
    <scope>NUCLEOTIDE SEQUENCE [LARGE SCALE GENOMIC DNA]</scope>
    <source>
        <strain evidence="1">Iper-2018</strain>
    </source>
</reference>
<gene>
    <name evidence="1" type="ORF">HPB47_023966</name>
</gene>